<reference evidence="3" key="1">
    <citation type="journal article" date="2019" name="Int. J. Syst. Evol. Microbiol.">
        <title>The Global Catalogue of Microorganisms (GCM) 10K type strain sequencing project: providing services to taxonomists for standard genome sequencing and annotation.</title>
        <authorList>
            <consortium name="The Broad Institute Genomics Platform"/>
            <consortium name="The Broad Institute Genome Sequencing Center for Infectious Disease"/>
            <person name="Wu L."/>
            <person name="Ma J."/>
        </authorList>
    </citation>
    <scope>NUCLEOTIDE SEQUENCE [LARGE SCALE GENOMIC DNA]</scope>
    <source>
        <strain evidence="3">CCM 7224</strain>
    </source>
</reference>
<evidence type="ECO:0000313" key="2">
    <source>
        <dbReference type="EMBL" id="MFC4961849.1"/>
    </source>
</evidence>
<name>A0ABV9V0Z2_9ACTN</name>
<keyword evidence="3" id="KW-1185">Reference proteome</keyword>
<keyword evidence="1" id="KW-1133">Transmembrane helix</keyword>
<accession>A0ABV9V0Z2</accession>
<gene>
    <name evidence="2" type="ORF">ACFPFX_36785</name>
</gene>
<dbReference type="RefSeq" id="WP_344374900.1">
    <property type="nucleotide sequence ID" value="NZ_BAAASQ010000009.1"/>
</dbReference>
<feature type="transmembrane region" description="Helical" evidence="1">
    <location>
        <begin position="82"/>
        <end position="101"/>
    </location>
</feature>
<evidence type="ECO:0000313" key="3">
    <source>
        <dbReference type="Proteomes" id="UP001595834"/>
    </source>
</evidence>
<keyword evidence="1" id="KW-0812">Transmembrane</keyword>
<keyword evidence="1" id="KW-0472">Membrane</keyword>
<feature type="transmembrane region" description="Helical" evidence="1">
    <location>
        <begin position="49"/>
        <end position="70"/>
    </location>
</feature>
<dbReference type="Proteomes" id="UP001595834">
    <property type="component" value="Unassembled WGS sequence"/>
</dbReference>
<proteinExistence type="predicted"/>
<protein>
    <submittedName>
        <fullName evidence="2">Uncharacterized protein</fullName>
    </submittedName>
</protein>
<feature type="transmembrane region" description="Helical" evidence="1">
    <location>
        <begin position="12"/>
        <end position="37"/>
    </location>
</feature>
<dbReference type="EMBL" id="JBHSIZ010000054">
    <property type="protein sequence ID" value="MFC4961849.1"/>
    <property type="molecule type" value="Genomic_DNA"/>
</dbReference>
<evidence type="ECO:0000256" key="1">
    <source>
        <dbReference type="SAM" id="Phobius"/>
    </source>
</evidence>
<organism evidence="2 3">
    <name type="scientific">Streptomyces mauvecolor</name>
    <dbReference type="NCBI Taxonomy" id="58345"/>
    <lineage>
        <taxon>Bacteria</taxon>
        <taxon>Bacillati</taxon>
        <taxon>Actinomycetota</taxon>
        <taxon>Actinomycetes</taxon>
        <taxon>Kitasatosporales</taxon>
        <taxon>Streptomycetaceae</taxon>
        <taxon>Streptomyces</taxon>
    </lineage>
</organism>
<comment type="caution">
    <text evidence="2">The sequence shown here is derived from an EMBL/GenBank/DDBJ whole genome shotgun (WGS) entry which is preliminary data.</text>
</comment>
<sequence length="103" mass="10786">MTTPVPADDDGGLLRVLIAVPLTLLTLIAAYFCWTALTIRPSGTWDDSAYAAIVLSCVFTIGAAAGSAAMWLAPSVRRAVPWWWACPVVVLGLVGAVRWGVGG</sequence>